<dbReference type="Proteomes" id="UP000050794">
    <property type="component" value="Unassembled WGS sequence"/>
</dbReference>
<protein>
    <submittedName>
        <fullName evidence="3">DUF2052 domain-containing protein</fullName>
    </submittedName>
</protein>
<dbReference type="EMBL" id="UYWY01019363">
    <property type="protein sequence ID" value="VDM36667.1"/>
    <property type="molecule type" value="Genomic_DNA"/>
</dbReference>
<accession>A0A183UAI7</accession>
<keyword evidence="2" id="KW-1185">Reference proteome</keyword>
<proteinExistence type="predicted"/>
<evidence type="ECO:0000313" key="1">
    <source>
        <dbReference type="EMBL" id="VDM36667.1"/>
    </source>
</evidence>
<reference evidence="3" key="1">
    <citation type="submission" date="2016-06" db="UniProtKB">
        <authorList>
            <consortium name="WormBaseParasite"/>
        </authorList>
    </citation>
    <scope>IDENTIFICATION</scope>
</reference>
<reference evidence="1 2" key="2">
    <citation type="submission" date="2018-11" db="EMBL/GenBank/DDBJ databases">
        <authorList>
            <consortium name="Pathogen Informatics"/>
        </authorList>
    </citation>
    <scope>NUCLEOTIDE SEQUENCE [LARGE SCALE GENOMIC DNA]</scope>
</reference>
<dbReference type="AlphaFoldDB" id="A0A183UAI7"/>
<sequence length="136" mass="15896">MDCARANAYSSSSNEARAFRHSQMRSLVFLGIHLLARMEVVMRYERMADILDQADNDLDLYDGEMETHYSERDVLGEDDENELPIKQYFQRLKSYEVVAGTDGYNGFPQLSKLRLSHREYRDKRNCGTVRIDGFRD</sequence>
<gene>
    <name evidence="1" type="ORF">TCNE_LOCUS5507</name>
</gene>
<name>A0A183UAI7_TOXCA</name>
<evidence type="ECO:0000313" key="2">
    <source>
        <dbReference type="Proteomes" id="UP000050794"/>
    </source>
</evidence>
<evidence type="ECO:0000313" key="3">
    <source>
        <dbReference type="WBParaSite" id="TCNE_0000550701-mRNA-1"/>
    </source>
</evidence>
<dbReference type="WBParaSite" id="TCNE_0000550701-mRNA-1">
    <property type="protein sequence ID" value="TCNE_0000550701-mRNA-1"/>
    <property type="gene ID" value="TCNE_0000550701"/>
</dbReference>
<organism evidence="2 3">
    <name type="scientific">Toxocara canis</name>
    <name type="common">Canine roundworm</name>
    <dbReference type="NCBI Taxonomy" id="6265"/>
    <lineage>
        <taxon>Eukaryota</taxon>
        <taxon>Metazoa</taxon>
        <taxon>Ecdysozoa</taxon>
        <taxon>Nematoda</taxon>
        <taxon>Chromadorea</taxon>
        <taxon>Rhabditida</taxon>
        <taxon>Spirurina</taxon>
        <taxon>Ascaridomorpha</taxon>
        <taxon>Ascaridoidea</taxon>
        <taxon>Toxocaridae</taxon>
        <taxon>Toxocara</taxon>
    </lineage>
</organism>